<keyword evidence="5" id="KW-1185">Reference proteome</keyword>
<feature type="compositionally biased region" description="Basic and acidic residues" evidence="3">
    <location>
        <begin position="407"/>
        <end position="449"/>
    </location>
</feature>
<organism evidence="5 6">
    <name type="scientific">Crassostrea virginica</name>
    <name type="common">Eastern oyster</name>
    <dbReference type="NCBI Taxonomy" id="6565"/>
    <lineage>
        <taxon>Eukaryota</taxon>
        <taxon>Metazoa</taxon>
        <taxon>Spiralia</taxon>
        <taxon>Lophotrochozoa</taxon>
        <taxon>Mollusca</taxon>
        <taxon>Bivalvia</taxon>
        <taxon>Autobranchia</taxon>
        <taxon>Pteriomorphia</taxon>
        <taxon>Ostreida</taxon>
        <taxon>Ostreoidea</taxon>
        <taxon>Ostreidae</taxon>
        <taxon>Crassostrea</taxon>
    </lineage>
</organism>
<evidence type="ECO:0000256" key="4">
    <source>
        <dbReference type="SAM" id="SignalP"/>
    </source>
</evidence>
<reference evidence="6" key="1">
    <citation type="submission" date="2025-08" db="UniProtKB">
        <authorList>
            <consortium name="RefSeq"/>
        </authorList>
    </citation>
    <scope>IDENTIFICATION</scope>
    <source>
        <tissue evidence="6">Whole sample</tissue>
    </source>
</reference>
<evidence type="ECO:0000313" key="6">
    <source>
        <dbReference type="RefSeq" id="XP_022329179.1"/>
    </source>
</evidence>
<feature type="chain" id="PRO_5034136698" evidence="4">
    <location>
        <begin position="19"/>
        <end position="672"/>
    </location>
</feature>
<gene>
    <name evidence="6" type="primary">LOC111128066</name>
</gene>
<protein>
    <submittedName>
        <fullName evidence="6">Uncharacterized protein LOC111128066 isoform X1</fullName>
    </submittedName>
</protein>
<keyword evidence="4" id="KW-0732">Signal</keyword>
<dbReference type="Gene3D" id="3.40.30.10">
    <property type="entry name" value="Glutaredoxin"/>
    <property type="match status" value="1"/>
</dbReference>
<dbReference type="Proteomes" id="UP000694844">
    <property type="component" value="Chromosome 4"/>
</dbReference>
<sequence length="672" mass="77000">MDIRPLLCLALTISGGLGFCPSKNGSATDWWIIYQQRSMPFFHYYVDSTSNSEVSYHQPETSDSALSRAVELILDGSLPQYFLYSYDLINIMRVSESLPRPTHSKWMQGILATNEGAQHGYWILHNNFLFPAMKEGELQSPKSSTWKMVTIGDSSEDLFYVCLSLENRESLLDAVKSILAGNPFIYHKKLIDLNLNNYFTKIKEKNHPFSSLASANIFMECLTATDEAKRNRCMYQFQTQNAEPVQVYTRPRGVLQGGKRFCYNQQSSALFDFVGVPNPRPSSGISSNNMFVISDEMTSQQYGVVCFGQDVAASSDTVAVMICGKLPELWRSMVQSSKLTNWGCPIHHSQENTAVQPIEHHQKPAHNGIPSPLSQSVSAQAKIPEVRRLRRDVTSVSEQRQDVASVSKERRDVASVSKERRDVASVSKERRDVTSVSEEKNSKTSKAKEQPSQSKQAGSTPHRRSKREVPDRSEDRNMREFKHPKKKEVDFKKSQTGQDKFLRFEKKEDAGEEKYIAKLERYMDIKMPFEKPSREKAPPKTVVKILTGDELQHRVIGNQNQLIAIFCRKGCRYCASAEPEFHMLINHFLKEDVEFYHVDVGEIEMPYSLEVTWTPYVRFKPRGVTELFPYLWKDFTEGVYDFRALYQFLDEHVERIKKTDKKSGNGDDDLRQ</sequence>
<feature type="region of interest" description="Disordered" evidence="3">
    <location>
        <begin position="361"/>
        <end position="494"/>
    </location>
</feature>
<dbReference type="InterPro" id="IPR036249">
    <property type="entry name" value="Thioredoxin-like_sf"/>
</dbReference>
<dbReference type="SUPFAM" id="SSF52833">
    <property type="entry name" value="Thioredoxin-like"/>
    <property type="match status" value="1"/>
</dbReference>
<keyword evidence="2" id="KW-0378">Hydrolase</keyword>
<comment type="similarity">
    <text evidence="1">Belongs to the DNase II family.</text>
</comment>
<feature type="compositionally biased region" description="Polar residues" evidence="3">
    <location>
        <begin position="394"/>
        <end position="404"/>
    </location>
</feature>
<feature type="signal peptide" evidence="4">
    <location>
        <begin position="1"/>
        <end position="18"/>
    </location>
</feature>
<feature type="compositionally biased region" description="Basic and acidic residues" evidence="3">
    <location>
        <begin position="467"/>
        <end position="493"/>
    </location>
</feature>
<dbReference type="RefSeq" id="XP_022329179.1">
    <property type="nucleotide sequence ID" value="XM_022473471.1"/>
</dbReference>
<dbReference type="InterPro" id="IPR004947">
    <property type="entry name" value="DNase_II"/>
</dbReference>
<evidence type="ECO:0000313" key="5">
    <source>
        <dbReference type="Proteomes" id="UP000694844"/>
    </source>
</evidence>
<dbReference type="Pfam" id="PF03265">
    <property type="entry name" value="DNase_II"/>
    <property type="match status" value="1"/>
</dbReference>
<evidence type="ECO:0000256" key="3">
    <source>
        <dbReference type="SAM" id="MobiDB-lite"/>
    </source>
</evidence>
<feature type="compositionally biased region" description="Polar residues" evidence="3">
    <location>
        <begin position="450"/>
        <end position="459"/>
    </location>
</feature>
<dbReference type="AlphaFoldDB" id="A0A8B8DNM1"/>
<proteinExistence type="inferred from homology"/>
<dbReference type="KEGG" id="cvn:111128066"/>
<dbReference type="GeneID" id="111128066"/>
<feature type="compositionally biased region" description="Basic and acidic residues" evidence="3">
    <location>
        <begin position="384"/>
        <end position="393"/>
    </location>
</feature>
<dbReference type="GO" id="GO:0004531">
    <property type="term" value="F:deoxyribonuclease II activity"/>
    <property type="evidence" value="ECO:0007669"/>
    <property type="project" value="InterPro"/>
</dbReference>
<name>A0A8B8DNM1_CRAVI</name>
<dbReference type="OrthoDB" id="6124172at2759"/>
<evidence type="ECO:0000256" key="2">
    <source>
        <dbReference type="ARBA" id="ARBA00022801"/>
    </source>
</evidence>
<evidence type="ECO:0000256" key="1">
    <source>
        <dbReference type="ARBA" id="ARBA00007527"/>
    </source>
</evidence>
<accession>A0A8B8DNM1</accession>